<comment type="subcellular location">
    <subcellularLocation>
        <location evidence="1">Cell outer membrane</location>
        <topology evidence="1">Multi-pass membrane protein</topology>
    </subcellularLocation>
</comment>
<proteinExistence type="predicted"/>
<evidence type="ECO:0000313" key="9">
    <source>
        <dbReference type="EMBL" id="PQJ80360.1"/>
    </source>
</evidence>
<keyword evidence="7" id="KW-0998">Cell outer membrane</keyword>
<evidence type="ECO:0000256" key="6">
    <source>
        <dbReference type="ARBA" id="ARBA00023136"/>
    </source>
</evidence>
<dbReference type="PANTHER" id="PTHR30069">
    <property type="entry name" value="TONB-DEPENDENT OUTER MEMBRANE RECEPTOR"/>
    <property type="match status" value="1"/>
</dbReference>
<evidence type="ECO:0000256" key="5">
    <source>
        <dbReference type="ARBA" id="ARBA00022729"/>
    </source>
</evidence>
<gene>
    <name evidence="9" type="ORF">BTO18_14775</name>
</gene>
<organism evidence="9 10">
    <name type="scientific">Polaribacter porphyrae</name>
    <dbReference type="NCBI Taxonomy" id="1137780"/>
    <lineage>
        <taxon>Bacteria</taxon>
        <taxon>Pseudomonadati</taxon>
        <taxon>Bacteroidota</taxon>
        <taxon>Flavobacteriia</taxon>
        <taxon>Flavobacteriales</taxon>
        <taxon>Flavobacteriaceae</taxon>
    </lineage>
</organism>
<comment type="caution">
    <text evidence="9">The sequence shown here is derived from an EMBL/GenBank/DDBJ whole genome shotgun (WGS) entry which is preliminary data.</text>
</comment>
<evidence type="ECO:0000256" key="2">
    <source>
        <dbReference type="ARBA" id="ARBA00022448"/>
    </source>
</evidence>
<keyword evidence="3" id="KW-1134">Transmembrane beta strand</keyword>
<dbReference type="Pfam" id="PF14905">
    <property type="entry name" value="OMP_b-brl_3"/>
    <property type="match status" value="1"/>
</dbReference>
<sequence length="286" mass="33721">MTNNSDFIYTRNSFHDHKTVNYTLNYRRNFKNKNHYIEVDYQYSDNDNFLPAKDFEDAIFLFEEERINKNKLNALALDYALHLNDKLKLETGFAWNARNLESAYFLKNTQNQESLDTFIYDENLLGVYALSTLNFNKLNLQIGLRYESLKSKSENLTSLETTNLTFSNFFPSIHASYTPDENQTINIGFSRRISRPNFRHINPFQARNQYFEWIANPSLQPEFSNNLETNYQLNKGVFNFSTSFFYRYRADVIERLQEIDNNGVLKISFDNIGEKHSYGIEASVGY</sequence>
<evidence type="ECO:0000256" key="7">
    <source>
        <dbReference type="ARBA" id="ARBA00023237"/>
    </source>
</evidence>
<dbReference type="Gene3D" id="2.40.170.20">
    <property type="entry name" value="TonB-dependent receptor, beta-barrel domain"/>
    <property type="match status" value="1"/>
</dbReference>
<dbReference type="GO" id="GO:0009279">
    <property type="term" value="C:cell outer membrane"/>
    <property type="evidence" value="ECO:0007669"/>
    <property type="project" value="UniProtKB-SubCell"/>
</dbReference>
<name>A0A2S7WRZ0_9FLAO</name>
<dbReference type="GO" id="GO:0015344">
    <property type="term" value="F:siderophore uptake transmembrane transporter activity"/>
    <property type="evidence" value="ECO:0007669"/>
    <property type="project" value="TreeGrafter"/>
</dbReference>
<dbReference type="SUPFAM" id="SSF56935">
    <property type="entry name" value="Porins"/>
    <property type="match status" value="1"/>
</dbReference>
<dbReference type="InterPro" id="IPR036942">
    <property type="entry name" value="Beta-barrel_TonB_sf"/>
</dbReference>
<reference evidence="9 10" key="1">
    <citation type="submission" date="2016-12" db="EMBL/GenBank/DDBJ databases">
        <title>Trade-off between light-utilization and light-protection in marine flavobacteria.</title>
        <authorList>
            <person name="Kumagai Y."/>
            <person name="Yoshizawa S."/>
            <person name="Kogure K."/>
            <person name="Iwasaki W."/>
        </authorList>
    </citation>
    <scope>NUCLEOTIDE SEQUENCE [LARGE SCALE GENOMIC DNA]</scope>
    <source>
        <strain evidence="9 10">NBRC 108759</strain>
    </source>
</reference>
<dbReference type="InterPro" id="IPR041700">
    <property type="entry name" value="OMP_b-brl_3"/>
</dbReference>
<evidence type="ECO:0000313" key="10">
    <source>
        <dbReference type="Proteomes" id="UP000238882"/>
    </source>
</evidence>
<evidence type="ECO:0000256" key="3">
    <source>
        <dbReference type="ARBA" id="ARBA00022452"/>
    </source>
</evidence>
<dbReference type="Proteomes" id="UP000238882">
    <property type="component" value="Unassembled WGS sequence"/>
</dbReference>
<accession>A0A2S7WRZ0</accession>
<dbReference type="PANTHER" id="PTHR30069:SF29">
    <property type="entry name" value="HEMOGLOBIN AND HEMOGLOBIN-HAPTOGLOBIN-BINDING PROTEIN 1-RELATED"/>
    <property type="match status" value="1"/>
</dbReference>
<keyword evidence="2" id="KW-0813">Transport</keyword>
<protein>
    <recommendedName>
        <fullName evidence="8">Outer membrane protein beta-barrel domain-containing protein</fullName>
    </recommendedName>
</protein>
<dbReference type="EMBL" id="MSCN01000001">
    <property type="protein sequence ID" value="PQJ80360.1"/>
    <property type="molecule type" value="Genomic_DNA"/>
</dbReference>
<keyword evidence="5" id="KW-0732">Signal</keyword>
<keyword evidence="10" id="KW-1185">Reference proteome</keyword>
<keyword evidence="4" id="KW-0812">Transmembrane</keyword>
<feature type="domain" description="Outer membrane protein beta-barrel" evidence="8">
    <location>
        <begin position="28"/>
        <end position="285"/>
    </location>
</feature>
<dbReference type="AlphaFoldDB" id="A0A2S7WRZ0"/>
<keyword evidence="6" id="KW-0472">Membrane</keyword>
<evidence type="ECO:0000256" key="1">
    <source>
        <dbReference type="ARBA" id="ARBA00004571"/>
    </source>
</evidence>
<dbReference type="GO" id="GO:0044718">
    <property type="term" value="P:siderophore transmembrane transport"/>
    <property type="evidence" value="ECO:0007669"/>
    <property type="project" value="TreeGrafter"/>
</dbReference>
<evidence type="ECO:0000259" key="8">
    <source>
        <dbReference type="Pfam" id="PF14905"/>
    </source>
</evidence>
<dbReference type="InterPro" id="IPR039426">
    <property type="entry name" value="TonB-dep_rcpt-like"/>
</dbReference>
<evidence type="ECO:0000256" key="4">
    <source>
        <dbReference type="ARBA" id="ARBA00022692"/>
    </source>
</evidence>